<protein>
    <submittedName>
        <fullName evidence="2">Toxin-antitoxin system HicB family antitoxin</fullName>
    </submittedName>
</protein>
<comment type="caution">
    <text evidence="2">The sequence shown here is derived from an EMBL/GenBank/DDBJ whole genome shotgun (WGS) entry which is preliminary data.</text>
</comment>
<accession>A0ABV7WHN6</accession>
<organism evidence="2 3">
    <name type="scientific">Aquipuribacter hungaricus</name>
    <dbReference type="NCBI Taxonomy" id="545624"/>
    <lineage>
        <taxon>Bacteria</taxon>
        <taxon>Bacillati</taxon>
        <taxon>Actinomycetota</taxon>
        <taxon>Actinomycetes</taxon>
        <taxon>Micrococcales</taxon>
        <taxon>Intrasporangiaceae</taxon>
        <taxon>Aquipuribacter</taxon>
    </lineage>
</organism>
<evidence type="ECO:0000313" key="3">
    <source>
        <dbReference type="Proteomes" id="UP001595685"/>
    </source>
</evidence>
<evidence type="ECO:0000256" key="1">
    <source>
        <dbReference type="SAM" id="MobiDB-lite"/>
    </source>
</evidence>
<feature type="region of interest" description="Disordered" evidence="1">
    <location>
        <begin position="173"/>
        <end position="196"/>
    </location>
</feature>
<dbReference type="InterPro" id="IPR008651">
    <property type="entry name" value="Uncharacterised_HicB"/>
</dbReference>
<sequence length="196" mass="20127">MELSPFVDSLRHDLAAAAGAVGGGSRADGAPDEVRAAAERLLFALDPSVRLVLLDALGQAAAEVGAQLDDAAVEVRLRGREPELVVLRTDPAWSGPPGGAPPVPPQFPVPPAAPVLPVPPVPPVPPEPPVEDDGTARLTLRLPESLKARAEAAAGASGLSVNAWLVRAVSGALDERPAEPAAPSRHPGRRLTGWAR</sequence>
<proteinExistence type="predicted"/>
<dbReference type="RefSeq" id="WP_340295739.1">
    <property type="nucleotide sequence ID" value="NZ_JBBEOI010000292.1"/>
</dbReference>
<dbReference type="SUPFAM" id="SSF47598">
    <property type="entry name" value="Ribbon-helix-helix"/>
    <property type="match status" value="1"/>
</dbReference>
<reference evidence="3" key="1">
    <citation type="journal article" date="2019" name="Int. J. Syst. Evol. Microbiol.">
        <title>The Global Catalogue of Microorganisms (GCM) 10K type strain sequencing project: providing services to taxonomists for standard genome sequencing and annotation.</title>
        <authorList>
            <consortium name="The Broad Institute Genomics Platform"/>
            <consortium name="The Broad Institute Genome Sequencing Center for Infectious Disease"/>
            <person name="Wu L."/>
            <person name="Ma J."/>
        </authorList>
    </citation>
    <scope>NUCLEOTIDE SEQUENCE [LARGE SCALE GENOMIC DNA]</scope>
    <source>
        <strain evidence="3">NCAIM B.02333</strain>
    </source>
</reference>
<dbReference type="Gene3D" id="1.10.1220.10">
    <property type="entry name" value="Met repressor-like"/>
    <property type="match status" value="1"/>
</dbReference>
<dbReference type="InterPro" id="IPR010985">
    <property type="entry name" value="Ribbon_hlx_hlx"/>
</dbReference>
<keyword evidence="3" id="KW-1185">Reference proteome</keyword>
<dbReference type="InterPro" id="IPR013321">
    <property type="entry name" value="Arc_rbn_hlx_hlx"/>
</dbReference>
<name>A0ABV7WHN6_9MICO</name>
<evidence type="ECO:0000313" key="2">
    <source>
        <dbReference type="EMBL" id="MFC3688952.1"/>
    </source>
</evidence>
<gene>
    <name evidence="2" type="ORF">ACFOLH_11425</name>
</gene>
<dbReference type="Pfam" id="PF05534">
    <property type="entry name" value="HicB"/>
    <property type="match status" value="1"/>
</dbReference>
<dbReference type="Proteomes" id="UP001595685">
    <property type="component" value="Unassembled WGS sequence"/>
</dbReference>
<dbReference type="EMBL" id="JBHRWW010000006">
    <property type="protein sequence ID" value="MFC3688952.1"/>
    <property type="molecule type" value="Genomic_DNA"/>
</dbReference>